<evidence type="ECO:0000256" key="5">
    <source>
        <dbReference type="SAM" id="Phobius"/>
    </source>
</evidence>
<gene>
    <name evidence="6" type="ORF">CWD94_09480</name>
</gene>
<evidence type="ECO:0000256" key="2">
    <source>
        <dbReference type="ARBA" id="ARBA00022692"/>
    </source>
</evidence>
<dbReference type="CDD" id="cd16914">
    <property type="entry name" value="EcfT"/>
    <property type="match status" value="1"/>
</dbReference>
<keyword evidence="4 5" id="KW-0472">Membrane</keyword>
<accession>A0A2M9Q7D0</accession>
<dbReference type="GO" id="GO:0005886">
    <property type="term" value="C:plasma membrane"/>
    <property type="evidence" value="ECO:0007669"/>
    <property type="project" value="UniProtKB-ARBA"/>
</dbReference>
<comment type="caution">
    <text evidence="6">The sequence shown here is derived from an EMBL/GenBank/DDBJ whole genome shotgun (WGS) entry which is preliminary data.</text>
</comment>
<name>A0A2M9Q7D0_9BACI</name>
<dbReference type="InterPro" id="IPR003339">
    <property type="entry name" value="ABC/ECF_trnsptr_transmembrane"/>
</dbReference>
<feature type="transmembrane region" description="Helical" evidence="5">
    <location>
        <begin position="29"/>
        <end position="48"/>
    </location>
</feature>
<evidence type="ECO:0000313" key="7">
    <source>
        <dbReference type="Proteomes" id="UP000232101"/>
    </source>
</evidence>
<keyword evidence="3 5" id="KW-1133">Transmembrane helix</keyword>
<keyword evidence="2 5" id="KW-0812">Transmembrane</keyword>
<dbReference type="AlphaFoldDB" id="A0A2M9Q7D0"/>
<reference evidence="6 7" key="1">
    <citation type="submission" date="2017-11" db="EMBL/GenBank/DDBJ databases">
        <title>Bacterial isolate from king chilli rhizosphere.</title>
        <authorList>
            <person name="Takhelmayum P."/>
            <person name="Sarangthem I."/>
        </authorList>
    </citation>
    <scope>NUCLEOTIDE SEQUENCE [LARGE SCALE GENOMIC DNA]</scope>
    <source>
        <strain evidence="7">t26</strain>
    </source>
</reference>
<evidence type="ECO:0000256" key="3">
    <source>
        <dbReference type="ARBA" id="ARBA00022989"/>
    </source>
</evidence>
<organism evidence="6 7">
    <name type="scientific">Lysinibacillus xylanilyticus</name>
    <dbReference type="NCBI Taxonomy" id="582475"/>
    <lineage>
        <taxon>Bacteria</taxon>
        <taxon>Bacillati</taxon>
        <taxon>Bacillota</taxon>
        <taxon>Bacilli</taxon>
        <taxon>Bacillales</taxon>
        <taxon>Bacillaceae</taxon>
        <taxon>Lysinibacillus</taxon>
    </lineage>
</organism>
<dbReference type="EMBL" id="PHQY01000563">
    <property type="protein sequence ID" value="PJO43979.1"/>
    <property type="molecule type" value="Genomic_DNA"/>
</dbReference>
<proteinExistence type="predicted"/>
<protein>
    <submittedName>
        <fullName evidence="6">Cobalt ABC transporter permease</fullName>
    </submittedName>
</protein>
<evidence type="ECO:0000256" key="1">
    <source>
        <dbReference type="ARBA" id="ARBA00004141"/>
    </source>
</evidence>
<feature type="non-terminal residue" evidence="6">
    <location>
        <position position="1"/>
    </location>
</feature>
<comment type="subcellular location">
    <subcellularLocation>
        <location evidence="1">Membrane</location>
        <topology evidence="1">Multi-pass membrane protein</topology>
    </subcellularLocation>
</comment>
<dbReference type="Proteomes" id="UP000232101">
    <property type="component" value="Unassembled WGS sequence"/>
</dbReference>
<evidence type="ECO:0000313" key="6">
    <source>
        <dbReference type="EMBL" id="PJO43979.1"/>
    </source>
</evidence>
<sequence length="50" mass="5792">AEDLATAMEVRGYRGGEGRTRYRKLKWDMSDTFSIVLLVAMAVLLFFYRS</sequence>
<evidence type="ECO:0000256" key="4">
    <source>
        <dbReference type="ARBA" id="ARBA00023136"/>
    </source>
</evidence>